<evidence type="ECO:0000256" key="3">
    <source>
        <dbReference type="ARBA" id="ARBA00023274"/>
    </source>
</evidence>
<name>A0A059SLX7_9EUKA</name>
<sequence length="88" mass="10364">MINLLKFQLLTEKSIISLENNKYVFKVDTKLNKKQIKRIFEELFDVKVKSINTCRLTKTFSNSYQKYANFAKKVIITLDPGNVIQFVE</sequence>
<dbReference type="Gene3D" id="3.30.70.330">
    <property type="match status" value="1"/>
</dbReference>
<dbReference type="InterPro" id="IPR012678">
    <property type="entry name" value="Ribosomal_uL23/eL15/eS24_sf"/>
</dbReference>
<dbReference type="InterPro" id="IPR013025">
    <property type="entry name" value="Ribosomal_uL23-like"/>
</dbReference>
<dbReference type="HAMAP" id="MF_01369_B">
    <property type="entry name" value="Ribosomal_uL23_B"/>
    <property type="match status" value="1"/>
</dbReference>
<evidence type="ECO:0000313" key="5">
    <source>
        <dbReference type="Proteomes" id="UP000243670"/>
    </source>
</evidence>
<organism evidence="4 5">
    <name type="scientific">Lotharella oceanica</name>
    <dbReference type="NCBI Taxonomy" id="641309"/>
    <lineage>
        <taxon>Eukaryota</taxon>
        <taxon>Sar</taxon>
        <taxon>Rhizaria</taxon>
        <taxon>Cercozoa</taxon>
        <taxon>Chlorarachniophyceae</taxon>
        <taxon>Lotharella</taxon>
    </lineage>
</organism>
<keyword evidence="4" id="KW-0934">Plastid</keyword>
<keyword evidence="3" id="KW-0687">Ribonucleoprotein</keyword>
<protein>
    <submittedName>
        <fullName evidence="4">50S ribosomal protein L23</fullName>
    </submittedName>
</protein>
<geneLocation type="plastid" evidence="4"/>
<proteinExistence type="inferred from homology"/>
<accession>A0A059SLX7</accession>
<dbReference type="Proteomes" id="UP000243670">
    <property type="component" value="Plastid Pltd"/>
</dbReference>
<dbReference type="Pfam" id="PF00276">
    <property type="entry name" value="Ribosomal_L23"/>
    <property type="match status" value="1"/>
</dbReference>
<dbReference type="GO" id="GO:1990904">
    <property type="term" value="C:ribonucleoprotein complex"/>
    <property type="evidence" value="ECO:0007669"/>
    <property type="project" value="UniProtKB-KW"/>
</dbReference>
<dbReference type="AlphaFoldDB" id="A0A059SLX7"/>
<gene>
    <name evidence="4" type="primary">rpl23</name>
    <name evidence="4" type="ORF">M951_p81</name>
</gene>
<dbReference type="SUPFAM" id="SSF54189">
    <property type="entry name" value="Ribosomal proteins S24e, L23 and L15e"/>
    <property type="match status" value="1"/>
</dbReference>
<dbReference type="GO" id="GO:0006412">
    <property type="term" value="P:translation"/>
    <property type="evidence" value="ECO:0007669"/>
    <property type="project" value="InterPro"/>
</dbReference>
<dbReference type="PANTHER" id="PTHR11620">
    <property type="entry name" value="60S RIBOSOMAL PROTEIN L23A"/>
    <property type="match status" value="1"/>
</dbReference>
<dbReference type="GO" id="GO:0003735">
    <property type="term" value="F:structural constituent of ribosome"/>
    <property type="evidence" value="ECO:0007669"/>
    <property type="project" value="InterPro"/>
</dbReference>
<keyword evidence="2 4" id="KW-0689">Ribosomal protein</keyword>
<dbReference type="InterPro" id="IPR012677">
    <property type="entry name" value="Nucleotide-bd_a/b_plait_sf"/>
</dbReference>
<dbReference type="GO" id="GO:0005840">
    <property type="term" value="C:ribosome"/>
    <property type="evidence" value="ECO:0007669"/>
    <property type="project" value="UniProtKB-KW"/>
</dbReference>
<evidence type="ECO:0000256" key="1">
    <source>
        <dbReference type="ARBA" id="ARBA00006700"/>
    </source>
</evidence>
<evidence type="ECO:0000313" key="4">
    <source>
        <dbReference type="EMBL" id="AGY61446.1"/>
    </source>
</evidence>
<dbReference type="EMBL" id="KF438023">
    <property type="protein sequence ID" value="AGY61446.1"/>
    <property type="molecule type" value="Genomic_DNA"/>
</dbReference>
<comment type="similarity">
    <text evidence="1">Belongs to the universal ribosomal protein uL23 family.</text>
</comment>
<evidence type="ECO:0000256" key="2">
    <source>
        <dbReference type="ARBA" id="ARBA00022980"/>
    </source>
</evidence>
<reference evidence="4 5" key="1">
    <citation type="journal article" date="2014" name="BMC Genomics">
        <title>Nucleomorph and plastid genome sequences of the chlorarachniophyte Lotharella oceanica: convergent reductive evolution and frequent recombination in nucleomorph-bearing algae.</title>
        <authorList>
            <person name="Tanifuji G."/>
            <person name="Onodera N.T."/>
            <person name="Brown M.W."/>
            <person name="Curtis B.A."/>
            <person name="Roger A.J."/>
            <person name="Ka-Shu Wong G."/>
            <person name="Melkonian M."/>
            <person name="Archibald J.M."/>
        </authorList>
    </citation>
    <scope>NUCLEOTIDE SEQUENCE [LARGE SCALE GENOMIC DNA]</scope>
    <source>
        <strain evidence="4 5">CCMP622</strain>
    </source>
</reference>